<dbReference type="RefSeq" id="XP_040747765.1">
    <property type="nucleotide sequence ID" value="XM_040883966.1"/>
</dbReference>
<proteinExistence type="predicted"/>
<evidence type="ECO:0000313" key="3">
    <source>
        <dbReference type="EMBL" id="ORX74554.1"/>
    </source>
</evidence>
<protein>
    <submittedName>
        <fullName evidence="3">Uncharacterized protein</fullName>
    </submittedName>
</protein>
<dbReference type="GeneID" id="63800614"/>
<feature type="compositionally biased region" description="Low complexity" evidence="2">
    <location>
        <begin position="492"/>
        <end position="509"/>
    </location>
</feature>
<feature type="region of interest" description="Disordered" evidence="2">
    <location>
        <begin position="427"/>
        <end position="620"/>
    </location>
</feature>
<gene>
    <name evidence="3" type="ORF">DL89DRAFT_18722</name>
</gene>
<feature type="compositionally biased region" description="Basic and acidic residues" evidence="2">
    <location>
        <begin position="664"/>
        <end position="684"/>
    </location>
</feature>
<feature type="compositionally biased region" description="Low complexity" evidence="2">
    <location>
        <begin position="260"/>
        <end position="294"/>
    </location>
</feature>
<feature type="coiled-coil region" evidence="1">
    <location>
        <begin position="45"/>
        <end position="72"/>
    </location>
</feature>
<feature type="region of interest" description="Disordered" evidence="2">
    <location>
        <begin position="345"/>
        <end position="404"/>
    </location>
</feature>
<organism evidence="3 4">
    <name type="scientific">Linderina pennispora</name>
    <dbReference type="NCBI Taxonomy" id="61395"/>
    <lineage>
        <taxon>Eukaryota</taxon>
        <taxon>Fungi</taxon>
        <taxon>Fungi incertae sedis</taxon>
        <taxon>Zoopagomycota</taxon>
        <taxon>Kickxellomycotina</taxon>
        <taxon>Kickxellomycetes</taxon>
        <taxon>Kickxellales</taxon>
        <taxon>Kickxellaceae</taxon>
        <taxon>Linderina</taxon>
    </lineage>
</organism>
<dbReference type="Proteomes" id="UP000193922">
    <property type="component" value="Unassembled WGS sequence"/>
</dbReference>
<feature type="compositionally biased region" description="Polar residues" evidence="2">
    <location>
        <begin position="539"/>
        <end position="550"/>
    </location>
</feature>
<accession>A0A1Y1WN66</accession>
<evidence type="ECO:0000256" key="1">
    <source>
        <dbReference type="SAM" id="Coils"/>
    </source>
</evidence>
<feature type="coiled-coil region" evidence="1">
    <location>
        <begin position="122"/>
        <end position="173"/>
    </location>
</feature>
<feature type="compositionally biased region" description="Polar residues" evidence="2">
    <location>
        <begin position="427"/>
        <end position="444"/>
    </location>
</feature>
<comment type="caution">
    <text evidence="3">The sequence shown here is derived from an EMBL/GenBank/DDBJ whole genome shotgun (WGS) entry which is preliminary data.</text>
</comment>
<dbReference type="AlphaFoldDB" id="A0A1Y1WN66"/>
<feature type="region of interest" description="Disordered" evidence="2">
    <location>
        <begin position="648"/>
        <end position="707"/>
    </location>
</feature>
<keyword evidence="4" id="KW-1185">Reference proteome</keyword>
<reference evidence="3 4" key="1">
    <citation type="submission" date="2016-07" db="EMBL/GenBank/DDBJ databases">
        <title>Pervasive Adenine N6-methylation of Active Genes in Fungi.</title>
        <authorList>
            <consortium name="DOE Joint Genome Institute"/>
            <person name="Mondo S.J."/>
            <person name="Dannebaum R.O."/>
            <person name="Kuo R.C."/>
            <person name="Labutti K."/>
            <person name="Haridas S."/>
            <person name="Kuo A."/>
            <person name="Salamov A."/>
            <person name="Ahrendt S.R."/>
            <person name="Lipzen A."/>
            <person name="Sullivan W."/>
            <person name="Andreopoulos W.B."/>
            <person name="Clum A."/>
            <person name="Lindquist E."/>
            <person name="Daum C."/>
            <person name="Ramamoorthy G.K."/>
            <person name="Gryganskyi A."/>
            <person name="Culley D."/>
            <person name="Magnuson J.K."/>
            <person name="James T.Y."/>
            <person name="O'Malley M.A."/>
            <person name="Stajich J.E."/>
            <person name="Spatafora J.W."/>
            <person name="Visel A."/>
            <person name="Grigoriev I.V."/>
        </authorList>
    </citation>
    <scope>NUCLEOTIDE SEQUENCE [LARGE SCALE GENOMIC DNA]</scope>
    <source>
        <strain evidence="3 4">ATCC 12442</strain>
    </source>
</reference>
<keyword evidence="1" id="KW-0175">Coiled coil</keyword>
<feature type="compositionally biased region" description="Polar residues" evidence="2">
    <location>
        <begin position="355"/>
        <end position="379"/>
    </location>
</feature>
<evidence type="ECO:0000313" key="4">
    <source>
        <dbReference type="Proteomes" id="UP000193922"/>
    </source>
</evidence>
<feature type="region of interest" description="Disordered" evidence="2">
    <location>
        <begin position="258"/>
        <end position="295"/>
    </location>
</feature>
<evidence type="ECO:0000256" key="2">
    <source>
        <dbReference type="SAM" id="MobiDB-lite"/>
    </source>
</evidence>
<name>A0A1Y1WN66_9FUNG</name>
<sequence length="986" mass="108582">MIMDHIGQDRSLETILAELQSIKPPTESVSMNHIVRLEGQLHEARNMSMQRVESLSERLDELRAVVEDKSKSIDVTGKGFEILVNRTKELTESIDQLTVGRDSLHQTTAELQWHVSHTNSSIEEIRKEISQAAKDCAVLRQEVQEMRSAQRRADEQAKQIEELKNTQATMAAQIAQMQTILAAQGSSNAARVPVRASATPAVASMGELRGPVTSSVAMSPAVQATVAVPQMATSQADMARQQKRKLEDEELQRLRDQRHQQLLQKHQHQHQQQQQQQQPVSAPIQQQVQQQAPPSFVSNISSEHLEKIREFRRQLESESVQNNTRLEAMKTAELGNFLKEKLRAQQAASRKLRTPVSSAGTTQQTRNEVQYSSPATGSESKCLPARRPESPRHASNNSPLSEVVNPHAVLSPSSFANIQLSPTPQTAISVSTTSAQRPAQSTQAKPAPQLQKKSVSPANPVAAPVLSQRPKAARPADNHSPSPISKRLPTHSPKSVSSSDWDSSSRPRSTASPIEPGEIGHMSIKGASNKQNPRAVLATGSSKAQPSESLSIKGRSRLAKQQHGSLDSEIEFPDTKRGFHSPRLTAYSGGAGTDDSGDDSDDLISRPKVPSGSNAQAPSQLGIVGASSISNRAGGNLRGDLASRLGTKHSRWSENSDQTPPSAHDSDARLSDSRYDSRRRERSPTSRRRRSQSPVGRSLSCRSEPADLEMRDQMGNEITAERISTVLGPFFCIGYSAIGPMYKAFYGCQLLAMGVQASDLHSHLTHLEGLRHFKTASGQGFSRHSIVRYVARSGAAASQMERRLRRNLLDPEAVPEPLLYYHMLTLCCCRLSDTNGSVVQDVLRELTNKRLDDLRTVTADGIVCMRADEVWARTADWASMLVQFIRSHNAQRVLACADRCYETYVNQCEKANVSQGGILDPQGSVANNMLKMNMDHSKLFLGIKSTDLKQLYRYLHFIMSARLTGDTARDDIIFLESLAKSYIDIA</sequence>
<dbReference type="OrthoDB" id="5572445at2759"/>
<dbReference type="EMBL" id="MCFD01000001">
    <property type="protein sequence ID" value="ORX74554.1"/>
    <property type="molecule type" value="Genomic_DNA"/>
</dbReference>